<sequence>MYQEEFISFNMTIMTENNEILAQHLKNFAALTEKDIAESETFWKTRKINKGDFFNMQSMVCNDLGLVVKGIFRIYYHDPKTETDKNIFFFSENQFVVSFRSFISQNPCWYYIEAMEDAEIIFISYRDLHSLYAKNTNWLHFGKLLAELFFAYAQTRAEEFMFFSHEERYLRLLDEHPNIIERIPAYHISSFLGITNPSLSRIRKRVKR</sequence>
<accession>A0A979G167</accession>
<organism evidence="2 3">
    <name type="scientific">Chitinophaga pinensis (strain ATCC 43595 / DSM 2588 / LMG 13176 / NBRC 15968 / NCIMB 11800 / UQM 2034)</name>
    <dbReference type="NCBI Taxonomy" id="485918"/>
    <lineage>
        <taxon>Bacteria</taxon>
        <taxon>Pseudomonadati</taxon>
        <taxon>Bacteroidota</taxon>
        <taxon>Chitinophagia</taxon>
        <taxon>Chitinophagales</taxon>
        <taxon>Chitinophagaceae</taxon>
        <taxon>Chitinophaga</taxon>
    </lineage>
</organism>
<proteinExistence type="predicted"/>
<protein>
    <submittedName>
        <fullName evidence="2">Transcriptional regulator, Crp/Fnr family</fullName>
    </submittedName>
</protein>
<dbReference type="Gene3D" id="2.60.120.10">
    <property type="entry name" value="Jelly Rolls"/>
    <property type="match status" value="1"/>
</dbReference>
<dbReference type="InterPro" id="IPR000595">
    <property type="entry name" value="cNMP-bd_dom"/>
</dbReference>
<evidence type="ECO:0000259" key="1">
    <source>
        <dbReference type="Pfam" id="PF00027"/>
    </source>
</evidence>
<reference evidence="3" key="1">
    <citation type="submission" date="2009-08" db="EMBL/GenBank/DDBJ databases">
        <title>The complete genome of Chitinophaga pinensis DSM 2588.</title>
        <authorList>
            <consortium name="US DOE Joint Genome Institute (JGI-PGF)"/>
            <person name="Lucas S."/>
            <person name="Copeland A."/>
            <person name="Lapidus A."/>
            <person name="Glavina del Rio T."/>
            <person name="Dalin E."/>
            <person name="Tice H."/>
            <person name="Bruce D."/>
            <person name="Goodwin L."/>
            <person name="Pitluck S."/>
            <person name="Kyrpides N."/>
            <person name="Mavromatis K."/>
            <person name="Ivanova N."/>
            <person name="Mikhailova N."/>
            <person name="Sims D."/>
            <person name="Meinche L."/>
            <person name="Brettin T."/>
            <person name="Detter J.C."/>
            <person name="Han C."/>
            <person name="Larimer F."/>
            <person name="Land M."/>
            <person name="Hauser L."/>
            <person name="Markowitz V."/>
            <person name="Cheng J.-F."/>
            <person name="Hugenholtz P."/>
            <person name="Woyke T."/>
            <person name="Wu D."/>
            <person name="Spring S."/>
            <person name="Klenk H.-P."/>
            <person name="Eisen J.A."/>
        </authorList>
    </citation>
    <scope>NUCLEOTIDE SEQUENCE [LARGE SCALE GENOMIC DNA]</scope>
    <source>
        <strain evidence="3">ATCC 43595 / DSM 2588 / LMG 13176 / NBRC 15968 / NCIMB 11800 / UQM 2034</strain>
    </source>
</reference>
<feature type="domain" description="Cyclic nucleotide-binding" evidence="1">
    <location>
        <begin position="46"/>
        <end position="135"/>
    </location>
</feature>
<gene>
    <name evidence="2" type="ordered locus">Cpin_1390</name>
</gene>
<dbReference type="InterPro" id="IPR018490">
    <property type="entry name" value="cNMP-bd_dom_sf"/>
</dbReference>
<dbReference type="Pfam" id="PF00027">
    <property type="entry name" value="cNMP_binding"/>
    <property type="match status" value="1"/>
</dbReference>
<dbReference type="KEGG" id="cpi:Cpin_1390"/>
<dbReference type="SUPFAM" id="SSF51206">
    <property type="entry name" value="cAMP-binding domain-like"/>
    <property type="match status" value="1"/>
</dbReference>
<dbReference type="Proteomes" id="UP000002215">
    <property type="component" value="Chromosome"/>
</dbReference>
<evidence type="ECO:0000313" key="3">
    <source>
        <dbReference type="Proteomes" id="UP000002215"/>
    </source>
</evidence>
<name>A0A979G167_CHIPD</name>
<dbReference type="EMBL" id="CP001699">
    <property type="protein sequence ID" value="ACU58887.1"/>
    <property type="molecule type" value="Genomic_DNA"/>
</dbReference>
<reference evidence="2 3" key="2">
    <citation type="journal article" date="2010" name="Stand. Genomic Sci.">
        <title>Complete genome sequence of Chitinophaga pinensis type strain (UQM 2034).</title>
        <authorList>
            <person name="Glavina Del Rio T."/>
            <person name="Abt B."/>
            <person name="Spring S."/>
            <person name="Lapidus A."/>
            <person name="Nolan M."/>
            <person name="Tice H."/>
            <person name="Copeland A."/>
            <person name="Cheng J.F."/>
            <person name="Chen F."/>
            <person name="Bruce D."/>
            <person name="Goodwin L."/>
            <person name="Pitluck S."/>
            <person name="Ivanova N."/>
            <person name="Mavromatis K."/>
            <person name="Mikhailova N."/>
            <person name="Pati A."/>
            <person name="Chen A."/>
            <person name="Palaniappan K."/>
            <person name="Land M."/>
            <person name="Hauser L."/>
            <person name="Chang Y.J."/>
            <person name="Jeffries C.D."/>
            <person name="Chain P."/>
            <person name="Saunders E."/>
            <person name="Detter J.C."/>
            <person name="Brettin T."/>
            <person name="Rohde M."/>
            <person name="Goker M."/>
            <person name="Bristow J."/>
            <person name="Eisen J.A."/>
            <person name="Markowitz V."/>
            <person name="Hugenholtz P."/>
            <person name="Kyrpides N.C."/>
            <person name="Klenk H.P."/>
            <person name="Lucas S."/>
        </authorList>
    </citation>
    <scope>NUCLEOTIDE SEQUENCE [LARGE SCALE GENOMIC DNA]</scope>
    <source>
        <strain evidence="3">ATCC 43595 / DSM 2588 / LMG 13176 / NBRC 15968 / NCIMB 11800 / UQM 2034</strain>
    </source>
</reference>
<dbReference type="AlphaFoldDB" id="A0A979G167"/>
<dbReference type="InterPro" id="IPR014710">
    <property type="entry name" value="RmlC-like_jellyroll"/>
</dbReference>
<dbReference type="CDD" id="cd00038">
    <property type="entry name" value="CAP_ED"/>
    <property type="match status" value="1"/>
</dbReference>
<evidence type="ECO:0000313" key="2">
    <source>
        <dbReference type="EMBL" id="ACU58887.1"/>
    </source>
</evidence>